<keyword evidence="1" id="KW-0808">Transferase</keyword>
<feature type="domain" description="E3 ubiquitin-protein ligase UBR-like C-terminal" evidence="3">
    <location>
        <begin position="875"/>
        <end position="1365"/>
    </location>
</feature>
<evidence type="ECO:0000256" key="2">
    <source>
        <dbReference type="SAM" id="MobiDB-lite"/>
    </source>
</evidence>
<dbReference type="PANTHER" id="PTHR21497:SF24">
    <property type="entry name" value="E3 UBIQUITIN-PROTEIN LIGASE UBR1"/>
    <property type="match status" value="1"/>
</dbReference>
<comment type="pathway">
    <text evidence="1">Protein modification; protein ubiquitination.</text>
</comment>
<evidence type="ECO:0000256" key="1">
    <source>
        <dbReference type="RuleBase" id="RU366018"/>
    </source>
</evidence>
<keyword evidence="1" id="KW-0833">Ubl conjugation pathway</keyword>
<dbReference type="EC" id="2.3.2.27" evidence="1"/>
<name>T1FQ36_HELRO</name>
<gene>
    <name evidence="6" type="primary">20210933</name>
    <name evidence="5" type="ORF">HELRODRAFT_188532</name>
</gene>
<feature type="region of interest" description="Disordered" evidence="2">
    <location>
        <begin position="591"/>
        <end position="620"/>
    </location>
</feature>
<accession>T1FQ36</accession>
<evidence type="ECO:0000313" key="5">
    <source>
        <dbReference type="EMBL" id="ESO01957.1"/>
    </source>
</evidence>
<dbReference type="STRING" id="6412.T1FQ36"/>
<feature type="region of interest" description="Disordered" evidence="2">
    <location>
        <begin position="566"/>
        <end position="585"/>
    </location>
</feature>
<dbReference type="GO" id="GO:0008270">
    <property type="term" value="F:zinc ion binding"/>
    <property type="evidence" value="ECO:0007669"/>
    <property type="project" value="UniProtKB-UniRule"/>
</dbReference>
<evidence type="ECO:0000259" key="4">
    <source>
        <dbReference type="Pfam" id="PF22960"/>
    </source>
</evidence>
<sequence length="1390" mass="157809">MIVIALHPPWGVTHDATSRAPCSYALLSCPEPHEWTDQLRASFIAGFRSFMPILAVMQNMQSCCRQTEGHVEYEMEWEDAFTLQLKLMDVYSLFVDWCKSDKDVLEMSIVILADNLAKYRVREAHPITYENITVAGHTTYCPRWDFTVHKASVHQAMTRMYVALLLYLAKDPDVQLDSLLLKSEAESFENEGLTFEASFEPCLRTIVFVSQINAGMWKRNGIALQNMTHYYYNVKCRAFMYDKDVLFMQIAASLFSSDDMMLKLIYAFGLTNWIRREYDTETTQDETMRQIISMAESFLNWLIIIICERYNVLLSDVSQSDVRMYEIIHALCMQSMAHSELLSTINDGVIFFNDFLMKFEKEDGFEDLVKEVATFKKPTGLSGKGLYELKDEYYDRYNPYYYHYYKTNKARADENVKKFRKLKSIETDSVNPPPDCLPEFTGIFRDITNLLQCDVFVYVVKLVLLRSTSKYSKSWSESQQERALYLIELALLEETRRRKRGDTSFKFVTKALNLDAGAQASTSTTTPLPSLLVILEKFLLAWTSHHVMRDQANRIRIKLVEMSTVKDSSADMETDNPADDSTNSLQRIDAASRLSSDEKQLKIKSANEASKKSEKAQKRREKMLAHMAKMQRNFIKENQDLFESTSSEMVASNADVDMVAQESLPSQPDDTLTNHPVALGINRVPTVTTVSKHTCILCQEDQDVLPSEKALVYCCYIQNFFEGLAQRDARRNRIRSHNAYDITKKEFVCPMCENLSNAVLPIIPSLCMLSRESDENKVDVTLDEWLDGILKTVDHSIKQEQDKASKDDSFFYVPCPLSTVTKMMAEGVATRFQYLFDFIVDDNSSALSDSIVEMIKKFNDDMFEMSLDIYSYNSDYRMPLSVWNTCAYSILCIENSLRDEEKPLFGSLASKQAECLCTLVRLAAITTNLFAVSTIKRHCIRILSVMSCRYLDLNTPSITDMELFHCLVTLCYSLPSLYKEDSGGSTFVLSNGVNESNALKLVLACHILQIMIADLPARTQQDETARKQMEVDSESENDELMKICQHLRSMVGLPLCSLTPAELLQHIQLSCLPFLRCATLFFHHLTGVPAPLKLFEKNDEEFKVICEYLDLGPNLATLFNQSKHLQDVLMEWCNELSRMLDSHSSATENQTSIAAAPTASAAVAPAASSSRTQTSVHNPSLPSSSTPSYSSSSFSSSSSASTSYTVTQLSIPSTSHRPFTKIVYPRKVNRLIELPTNYSDLINQFSVFSCPKSNSNEDSRNPSMCLVCGLVVCSQSYCCQVKLDSSREDPVGAAVAHAYRCGAGTGIFLRIRDCQVMLMNGSNKGCFVSPPYLDAYGETDEFLRRGNPLALCAERYRYIEKLWINHQIASEISHKVEAYPHHGFNEWHTL</sequence>
<dbReference type="KEGG" id="hro:HELRODRAFT_188532"/>
<reference evidence="5 7" key="2">
    <citation type="journal article" date="2013" name="Nature">
        <title>Insights into bilaterian evolution from three spiralian genomes.</title>
        <authorList>
            <person name="Simakov O."/>
            <person name="Marletaz F."/>
            <person name="Cho S.J."/>
            <person name="Edsinger-Gonzales E."/>
            <person name="Havlak P."/>
            <person name="Hellsten U."/>
            <person name="Kuo D.H."/>
            <person name="Larsson T."/>
            <person name="Lv J."/>
            <person name="Arendt D."/>
            <person name="Savage R."/>
            <person name="Osoegawa K."/>
            <person name="de Jong P."/>
            <person name="Grimwood J."/>
            <person name="Chapman J.A."/>
            <person name="Shapiro H."/>
            <person name="Aerts A."/>
            <person name="Otillar R.P."/>
            <person name="Terry A.Y."/>
            <person name="Boore J.L."/>
            <person name="Grigoriev I.V."/>
            <person name="Lindberg D.R."/>
            <person name="Seaver E.C."/>
            <person name="Weisblat D.A."/>
            <person name="Putnam N.H."/>
            <person name="Rokhsar D.S."/>
        </authorList>
    </citation>
    <scope>NUCLEOTIDE SEQUENCE</scope>
</reference>
<dbReference type="PANTHER" id="PTHR21497">
    <property type="entry name" value="UBIQUITIN LIGASE E3 ALPHA-RELATED"/>
    <property type="match status" value="1"/>
</dbReference>
<evidence type="ECO:0000259" key="3">
    <source>
        <dbReference type="Pfam" id="PF18995"/>
    </source>
</evidence>
<dbReference type="Gene3D" id="1.10.10.2670">
    <property type="entry name" value="E3 ubiquitin-protein ligase"/>
    <property type="match status" value="1"/>
</dbReference>
<dbReference type="EMBL" id="AMQM01000758">
    <property type="status" value="NOT_ANNOTATED_CDS"/>
    <property type="molecule type" value="Genomic_DNA"/>
</dbReference>
<keyword evidence="7" id="KW-1185">Reference proteome</keyword>
<dbReference type="InterPro" id="IPR039164">
    <property type="entry name" value="UBR1-like"/>
</dbReference>
<dbReference type="InParanoid" id="T1FQ36"/>
<keyword evidence="1" id="KW-0479">Metal-binding</keyword>
<comment type="function">
    <text evidence="1">Ubiquitin ligase protein which is a component of the N-end rule pathway. Recognizes and binds to proteins bearing specific N-terminal residues that are destabilizing according to the N-end rule, leading to their ubiquitination and subsequent degradation.</text>
</comment>
<comment type="catalytic activity">
    <reaction evidence="1">
        <text>S-ubiquitinyl-[E2 ubiquitin-conjugating enzyme]-L-cysteine + [acceptor protein]-L-lysine = [E2 ubiquitin-conjugating enzyme]-L-cysteine + N(6)-ubiquitinyl-[acceptor protein]-L-lysine.</text>
        <dbReference type="EC" id="2.3.2.27"/>
    </reaction>
</comment>
<dbReference type="InterPro" id="IPR042065">
    <property type="entry name" value="E3_ELL-like"/>
</dbReference>
<evidence type="ECO:0000313" key="7">
    <source>
        <dbReference type="Proteomes" id="UP000015101"/>
    </source>
</evidence>
<feature type="region of interest" description="Disordered" evidence="2">
    <location>
        <begin position="1164"/>
        <end position="1200"/>
    </location>
</feature>
<comment type="similarity">
    <text evidence="1">Belongs to the E3 ubiquitin-protein ligase UBR1-like family.</text>
</comment>
<keyword evidence="1" id="KW-0863">Zinc-finger</keyword>
<reference evidence="7" key="1">
    <citation type="submission" date="2012-12" db="EMBL/GenBank/DDBJ databases">
        <authorList>
            <person name="Hellsten U."/>
            <person name="Grimwood J."/>
            <person name="Chapman J.A."/>
            <person name="Shapiro H."/>
            <person name="Aerts A."/>
            <person name="Otillar R.P."/>
            <person name="Terry A.Y."/>
            <person name="Boore J.L."/>
            <person name="Simakov O."/>
            <person name="Marletaz F."/>
            <person name="Cho S.-J."/>
            <person name="Edsinger-Gonzales E."/>
            <person name="Havlak P."/>
            <person name="Kuo D.-H."/>
            <person name="Larsson T."/>
            <person name="Lv J."/>
            <person name="Arendt D."/>
            <person name="Savage R."/>
            <person name="Osoegawa K."/>
            <person name="de Jong P."/>
            <person name="Lindberg D.R."/>
            <person name="Seaver E.C."/>
            <person name="Weisblat D.A."/>
            <person name="Putnam N.H."/>
            <person name="Grigoriev I.V."/>
            <person name="Rokhsar D.S."/>
        </authorList>
    </citation>
    <scope>NUCLEOTIDE SEQUENCE</scope>
</reference>
<dbReference type="SUPFAM" id="SSF46785">
    <property type="entry name" value="Winged helix' DNA-binding domain"/>
    <property type="match status" value="1"/>
</dbReference>
<feature type="compositionally biased region" description="Low complexity" evidence="2">
    <location>
        <begin position="1179"/>
        <end position="1200"/>
    </location>
</feature>
<dbReference type="EnsemblMetazoa" id="HelroT188532">
    <property type="protein sequence ID" value="HelroP188532"/>
    <property type="gene ID" value="HelroG188532"/>
</dbReference>
<dbReference type="InterPro" id="IPR055194">
    <property type="entry name" value="UBR1-like_WH"/>
</dbReference>
<dbReference type="GO" id="GO:0016567">
    <property type="term" value="P:protein ubiquitination"/>
    <property type="evidence" value="ECO:0000318"/>
    <property type="project" value="GO_Central"/>
</dbReference>
<dbReference type="UniPathway" id="UPA00143"/>
<dbReference type="GO" id="GO:0005737">
    <property type="term" value="C:cytoplasm"/>
    <property type="evidence" value="ECO:0000318"/>
    <property type="project" value="GO_Central"/>
</dbReference>
<dbReference type="eggNOG" id="KOG1140">
    <property type="taxonomic scope" value="Eukaryota"/>
</dbReference>
<dbReference type="InterPro" id="IPR036390">
    <property type="entry name" value="WH_DNA-bd_sf"/>
</dbReference>
<protein>
    <recommendedName>
        <fullName evidence="1">E3 ubiquitin-protein ligase</fullName>
        <ecNumber evidence="1">2.3.2.27</ecNumber>
    </recommendedName>
</protein>
<dbReference type="HOGENOM" id="CLU_001801_0_0_1"/>
<dbReference type="GO" id="GO:0071596">
    <property type="term" value="P:ubiquitin-dependent protein catabolic process via the N-end rule pathway"/>
    <property type="evidence" value="ECO:0000318"/>
    <property type="project" value="GO_Central"/>
</dbReference>
<dbReference type="FunCoup" id="T1FQ36">
    <property type="interactions" value="1066"/>
</dbReference>
<dbReference type="GO" id="GO:0061630">
    <property type="term" value="F:ubiquitin protein ligase activity"/>
    <property type="evidence" value="ECO:0000318"/>
    <property type="project" value="GO_Central"/>
</dbReference>
<dbReference type="InterPro" id="IPR044046">
    <property type="entry name" value="E3_ligase_UBR-like_C"/>
</dbReference>
<dbReference type="CTD" id="20210933"/>
<reference evidence="6" key="3">
    <citation type="submission" date="2015-06" db="UniProtKB">
        <authorList>
            <consortium name="EnsemblMetazoa"/>
        </authorList>
    </citation>
    <scope>IDENTIFICATION</scope>
</reference>
<dbReference type="OMA" id="GEASYMC"/>
<evidence type="ECO:0000313" key="6">
    <source>
        <dbReference type="EnsemblMetazoa" id="HelroP188532"/>
    </source>
</evidence>
<proteinExistence type="inferred from homology"/>
<dbReference type="GO" id="GO:0000151">
    <property type="term" value="C:ubiquitin ligase complex"/>
    <property type="evidence" value="ECO:0000318"/>
    <property type="project" value="GO_Central"/>
</dbReference>
<dbReference type="OrthoDB" id="26387at2759"/>
<dbReference type="Pfam" id="PF18995">
    <property type="entry name" value="PRT6_C"/>
    <property type="match status" value="1"/>
</dbReference>
<keyword evidence="1" id="KW-0862">Zinc</keyword>
<feature type="domain" description="E3 ubiquitin-protein ligase UBR1-like winged-helix" evidence="4">
    <location>
        <begin position="325"/>
        <end position="425"/>
    </location>
</feature>
<dbReference type="Proteomes" id="UP000015101">
    <property type="component" value="Unassembled WGS sequence"/>
</dbReference>
<dbReference type="Pfam" id="PF22960">
    <property type="entry name" value="WHD_UBR1"/>
    <property type="match status" value="1"/>
</dbReference>
<organism evidence="6 7">
    <name type="scientific">Helobdella robusta</name>
    <name type="common">Californian leech</name>
    <dbReference type="NCBI Taxonomy" id="6412"/>
    <lineage>
        <taxon>Eukaryota</taxon>
        <taxon>Metazoa</taxon>
        <taxon>Spiralia</taxon>
        <taxon>Lophotrochozoa</taxon>
        <taxon>Annelida</taxon>
        <taxon>Clitellata</taxon>
        <taxon>Hirudinea</taxon>
        <taxon>Rhynchobdellida</taxon>
        <taxon>Glossiphoniidae</taxon>
        <taxon>Helobdella</taxon>
    </lineage>
</organism>
<dbReference type="EMBL" id="KB096742">
    <property type="protein sequence ID" value="ESO01957.1"/>
    <property type="molecule type" value="Genomic_DNA"/>
</dbReference>
<dbReference type="GeneID" id="20210933"/>
<dbReference type="RefSeq" id="XP_009019365.1">
    <property type="nucleotide sequence ID" value="XM_009021117.1"/>
</dbReference>